<evidence type="ECO:0000256" key="1">
    <source>
        <dbReference type="SAM" id="MobiDB-lite"/>
    </source>
</evidence>
<dbReference type="EMBL" id="MU007027">
    <property type="protein sequence ID" value="KAF2432201.1"/>
    <property type="molecule type" value="Genomic_DNA"/>
</dbReference>
<feature type="region of interest" description="Disordered" evidence="1">
    <location>
        <begin position="404"/>
        <end position="539"/>
    </location>
</feature>
<dbReference type="OrthoDB" id="284473at2759"/>
<feature type="compositionally biased region" description="Basic and acidic residues" evidence="1">
    <location>
        <begin position="404"/>
        <end position="419"/>
    </location>
</feature>
<accession>A0A9P4U088</accession>
<feature type="region of interest" description="Disordered" evidence="1">
    <location>
        <begin position="557"/>
        <end position="588"/>
    </location>
</feature>
<feature type="region of interest" description="Disordered" evidence="1">
    <location>
        <begin position="119"/>
        <end position="388"/>
    </location>
</feature>
<evidence type="ECO:0000313" key="3">
    <source>
        <dbReference type="Proteomes" id="UP000800235"/>
    </source>
</evidence>
<reference evidence="2" key="1">
    <citation type="journal article" date="2020" name="Stud. Mycol.">
        <title>101 Dothideomycetes genomes: a test case for predicting lifestyles and emergence of pathogens.</title>
        <authorList>
            <person name="Haridas S."/>
            <person name="Albert R."/>
            <person name="Binder M."/>
            <person name="Bloem J."/>
            <person name="Labutti K."/>
            <person name="Salamov A."/>
            <person name="Andreopoulos B."/>
            <person name="Baker S."/>
            <person name="Barry K."/>
            <person name="Bills G."/>
            <person name="Bluhm B."/>
            <person name="Cannon C."/>
            <person name="Castanera R."/>
            <person name="Culley D."/>
            <person name="Daum C."/>
            <person name="Ezra D."/>
            <person name="Gonzalez J."/>
            <person name="Henrissat B."/>
            <person name="Kuo A."/>
            <person name="Liang C."/>
            <person name="Lipzen A."/>
            <person name="Lutzoni F."/>
            <person name="Magnuson J."/>
            <person name="Mondo S."/>
            <person name="Nolan M."/>
            <person name="Ohm R."/>
            <person name="Pangilinan J."/>
            <person name="Park H.-J."/>
            <person name="Ramirez L."/>
            <person name="Alfaro M."/>
            <person name="Sun H."/>
            <person name="Tritt A."/>
            <person name="Yoshinaga Y."/>
            <person name="Zwiers L.-H."/>
            <person name="Turgeon B."/>
            <person name="Goodwin S."/>
            <person name="Spatafora J."/>
            <person name="Crous P."/>
            <person name="Grigoriev I."/>
        </authorList>
    </citation>
    <scope>NUCLEOTIDE SEQUENCE</scope>
    <source>
        <strain evidence="2">CBS 130266</strain>
    </source>
</reference>
<feature type="compositionally biased region" description="Basic and acidic residues" evidence="1">
    <location>
        <begin position="275"/>
        <end position="285"/>
    </location>
</feature>
<gene>
    <name evidence="2" type="ORF">EJ08DRAFT_138265</name>
</gene>
<comment type="caution">
    <text evidence="2">The sequence shown here is derived from an EMBL/GenBank/DDBJ whole genome shotgun (WGS) entry which is preliminary data.</text>
</comment>
<name>A0A9P4U088_9PEZI</name>
<sequence length="862" mass="94849">MSEEDDAARKSDNDDKKNTLHRMSPADAEELRKLDAVVDRICKAIPEHPYILSVPCDEPRYHYPSQQEAESWQKNTPFTLDEERLQYMTFVFRDPTELSCFVIRSQADEERDQLAQLKKLKGPKSSAAPPVKQSVPKKKISFNDYKDKKAGKITSPQNIHSTMETKDGKLVNNLTADQKSVKATESLQPSDLTGPKRSRNASESLKSSYAAPPVKKPRTLTTAPDEPSLLSQMHFPPHDLPPILSPTFLPQLSDNDSWLPPMLSPTLPPNIEAALAKEKSPRSRADSNASSSSANDKKLKKPPTSSATSSKPSSQERIDKQGTPKLSTKPVPALGAISNMRKEAMARSESPIRKVSDELKIKKKDDDEASSRPKLPKVSPAEEELPEKLVVKLKYGRKNKMQIERYLKLPPRPTRDPAKLAHLQSLKVDHGEGSRVRSSSTASQQRVEPSIKSKEAATLTRDPAKKTLLPSERPSKSSSTPDKVEKRSRQDDNEHAPAPKRQKIPANLDIDKNPKTPNRAPLISPSFQKSGGSMKSNAHLTPRADHLKSTAMSRSISNETPVATPGGKPPNPTPLPRGEKGPTSVPVNGKAAESHVLNKLSQHFNNLGRKLKHANQAITSKSRDQITDADRKKAACLGLECILSYMLAYALVDAARKIDRRSAEIDSTWVTLLPLFKHLGISTRAFQHLEGLRYHLGIAICARIQAVCADRSSRSSTSSSAPQPPISQTQSQDVVGGRDKSDSPNDPFSSSTPASASAITKNQEISGENFKFLLEFSREASSKLSIEDIISGFPKTWGKKATGLRESGVETLLRDGIADCKGKFWLPIGIDTQPVQAVRFGLQALGEWVKKEGLVYEVQVKL</sequence>
<feature type="compositionally biased region" description="Low complexity" evidence="1">
    <location>
        <begin position="749"/>
        <end position="758"/>
    </location>
</feature>
<feature type="compositionally biased region" description="Basic and acidic residues" evidence="1">
    <location>
        <begin position="340"/>
        <end position="371"/>
    </location>
</feature>
<organism evidence="2 3">
    <name type="scientific">Tothia fuscella</name>
    <dbReference type="NCBI Taxonomy" id="1048955"/>
    <lineage>
        <taxon>Eukaryota</taxon>
        <taxon>Fungi</taxon>
        <taxon>Dikarya</taxon>
        <taxon>Ascomycota</taxon>
        <taxon>Pezizomycotina</taxon>
        <taxon>Dothideomycetes</taxon>
        <taxon>Pleosporomycetidae</taxon>
        <taxon>Venturiales</taxon>
        <taxon>Cylindrosympodiaceae</taxon>
        <taxon>Tothia</taxon>
    </lineage>
</organism>
<feature type="compositionally biased region" description="Polar residues" evidence="1">
    <location>
        <begin position="436"/>
        <end position="447"/>
    </location>
</feature>
<feature type="region of interest" description="Disordered" evidence="1">
    <location>
        <begin position="1"/>
        <end position="27"/>
    </location>
</feature>
<keyword evidence="3" id="KW-1185">Reference proteome</keyword>
<feature type="compositionally biased region" description="Basic and acidic residues" evidence="1">
    <location>
        <begin position="482"/>
        <end position="497"/>
    </location>
</feature>
<proteinExistence type="predicted"/>
<feature type="compositionally biased region" description="Polar residues" evidence="1">
    <location>
        <begin position="172"/>
        <end position="191"/>
    </location>
</feature>
<evidence type="ECO:0000313" key="2">
    <source>
        <dbReference type="EMBL" id="KAF2432201.1"/>
    </source>
</evidence>
<feature type="compositionally biased region" description="Low complexity" evidence="1">
    <location>
        <begin position="302"/>
        <end position="313"/>
    </location>
</feature>
<dbReference type="AlphaFoldDB" id="A0A9P4U088"/>
<feature type="compositionally biased region" description="Basic and acidic residues" evidence="1">
    <location>
        <begin position="7"/>
        <end position="18"/>
    </location>
</feature>
<protein>
    <submittedName>
        <fullName evidence="2">Uncharacterized protein</fullName>
    </submittedName>
</protein>
<feature type="compositionally biased region" description="Polar residues" evidence="1">
    <location>
        <begin position="525"/>
        <end position="539"/>
    </location>
</feature>
<feature type="region of interest" description="Disordered" evidence="1">
    <location>
        <begin position="713"/>
        <end position="760"/>
    </location>
</feature>
<dbReference type="Proteomes" id="UP000800235">
    <property type="component" value="Unassembled WGS sequence"/>
</dbReference>
<feature type="compositionally biased region" description="Low complexity" evidence="1">
    <location>
        <begin position="714"/>
        <end position="733"/>
    </location>
</feature>